<comment type="caution">
    <text evidence="1">The sequence shown here is derived from an EMBL/GenBank/DDBJ whole genome shotgun (WGS) entry which is preliminary data.</text>
</comment>
<organism evidence="1 2">
    <name type="scientific">Brassica rapa subsp. trilocularis</name>
    <dbReference type="NCBI Taxonomy" id="1813537"/>
    <lineage>
        <taxon>Eukaryota</taxon>
        <taxon>Viridiplantae</taxon>
        <taxon>Streptophyta</taxon>
        <taxon>Embryophyta</taxon>
        <taxon>Tracheophyta</taxon>
        <taxon>Spermatophyta</taxon>
        <taxon>Magnoliopsida</taxon>
        <taxon>eudicotyledons</taxon>
        <taxon>Gunneridae</taxon>
        <taxon>Pentapetalae</taxon>
        <taxon>rosids</taxon>
        <taxon>malvids</taxon>
        <taxon>Brassicales</taxon>
        <taxon>Brassicaceae</taxon>
        <taxon>Brassiceae</taxon>
        <taxon>Brassica</taxon>
    </lineage>
</organism>
<reference evidence="1 2" key="1">
    <citation type="submission" date="2021-03" db="EMBL/GenBank/DDBJ databases">
        <authorList>
            <person name="King G.J."/>
            <person name="Bancroft I."/>
            <person name="Baten A."/>
            <person name="Bloomfield J."/>
            <person name="Borpatragohain P."/>
            <person name="He Z."/>
            <person name="Irish N."/>
            <person name="Irwin J."/>
            <person name="Liu K."/>
            <person name="Mauleon R.P."/>
            <person name="Moore J."/>
            <person name="Morris R."/>
            <person name="Ostergaard L."/>
            <person name="Wang B."/>
            <person name="Wells R."/>
        </authorList>
    </citation>
    <scope>NUCLEOTIDE SEQUENCE [LARGE SCALE GENOMIC DNA]</scope>
    <source>
        <strain evidence="1">R-o-18</strain>
        <tissue evidence="1">Leaf</tissue>
    </source>
</reference>
<name>A0ABQ7KP74_BRACM</name>
<dbReference type="EMBL" id="JADBGQ010000010">
    <property type="protein sequence ID" value="KAG5375290.1"/>
    <property type="molecule type" value="Genomic_DNA"/>
</dbReference>
<gene>
    <name evidence="1" type="primary">A10p013420.1_BraROA</name>
    <name evidence="1" type="ORF">IGI04_039886</name>
</gene>
<dbReference type="Proteomes" id="UP000823674">
    <property type="component" value="Chromosome A10"/>
</dbReference>
<protein>
    <submittedName>
        <fullName evidence="1">Uncharacterized protein</fullName>
    </submittedName>
</protein>
<proteinExistence type="predicted"/>
<accession>A0ABQ7KP74</accession>
<evidence type="ECO:0000313" key="2">
    <source>
        <dbReference type="Proteomes" id="UP000823674"/>
    </source>
</evidence>
<sequence length="71" mass="8176">MRLVIHVMVRSKVMTVLLKSGLSHSREEAVEEMKECRSLTDPWCGSMVMKEAGPSIFQDRLRPISHHKLLE</sequence>
<evidence type="ECO:0000313" key="1">
    <source>
        <dbReference type="EMBL" id="KAG5375290.1"/>
    </source>
</evidence>
<keyword evidence="2" id="KW-1185">Reference proteome</keyword>